<reference evidence="10 11" key="1">
    <citation type="submission" date="2020-02" db="EMBL/GenBank/DDBJ databases">
        <authorList>
            <person name="Zheng R.K."/>
            <person name="Sun C.M."/>
        </authorList>
    </citation>
    <scope>NUCLEOTIDE SEQUENCE [LARGE SCALE GENOMIC DNA]</scope>
    <source>
        <strain evidence="11">rifampicinis</strain>
    </source>
</reference>
<name>A0A7S8EBC2_9CHLR</name>
<keyword evidence="4" id="KW-0677">Repeat</keyword>
<evidence type="ECO:0000256" key="3">
    <source>
        <dbReference type="ARBA" id="ARBA00022475"/>
    </source>
</evidence>
<dbReference type="PANTHER" id="PTHR43790">
    <property type="entry name" value="CARBOHYDRATE TRANSPORT ATP-BINDING PROTEIN MG119-RELATED"/>
    <property type="match status" value="1"/>
</dbReference>
<dbReference type="InterPro" id="IPR003593">
    <property type="entry name" value="AAA+_ATPase"/>
</dbReference>
<dbReference type="CDD" id="cd03215">
    <property type="entry name" value="ABC_Carb_Monos_II"/>
    <property type="match status" value="1"/>
</dbReference>
<keyword evidence="11" id="KW-1185">Reference proteome</keyword>
<dbReference type="PANTHER" id="PTHR43790:SF9">
    <property type="entry name" value="GALACTOFURANOSE TRANSPORTER ATP-BINDING PROTEIN YTFR"/>
    <property type="match status" value="1"/>
</dbReference>
<evidence type="ECO:0000256" key="4">
    <source>
        <dbReference type="ARBA" id="ARBA00022737"/>
    </source>
</evidence>
<keyword evidence="5" id="KW-0547">Nucleotide-binding</keyword>
<comment type="subcellular location">
    <subcellularLocation>
        <location evidence="1">Cell membrane</location>
        <topology evidence="1">Peripheral membrane protein</topology>
    </subcellularLocation>
</comment>
<evidence type="ECO:0000256" key="1">
    <source>
        <dbReference type="ARBA" id="ARBA00004202"/>
    </source>
</evidence>
<evidence type="ECO:0000256" key="5">
    <source>
        <dbReference type="ARBA" id="ARBA00022741"/>
    </source>
</evidence>
<dbReference type="GO" id="GO:0005524">
    <property type="term" value="F:ATP binding"/>
    <property type="evidence" value="ECO:0007669"/>
    <property type="project" value="UniProtKB-KW"/>
</dbReference>
<dbReference type="EMBL" id="CP062983">
    <property type="protein sequence ID" value="QPC83853.1"/>
    <property type="molecule type" value="Genomic_DNA"/>
</dbReference>
<proteinExistence type="predicted"/>
<dbReference type="InterPro" id="IPR003439">
    <property type="entry name" value="ABC_transporter-like_ATP-bd"/>
</dbReference>
<evidence type="ECO:0000313" key="11">
    <source>
        <dbReference type="Proteomes" id="UP000594468"/>
    </source>
</evidence>
<dbReference type="Proteomes" id="UP000594468">
    <property type="component" value="Chromosome"/>
</dbReference>
<dbReference type="GO" id="GO:0005886">
    <property type="term" value="C:plasma membrane"/>
    <property type="evidence" value="ECO:0007669"/>
    <property type="project" value="UniProtKB-SubCell"/>
</dbReference>
<gene>
    <name evidence="10" type="ORF">G4Y79_05595</name>
</gene>
<dbReference type="SMART" id="SM00382">
    <property type="entry name" value="AAA"/>
    <property type="match status" value="2"/>
</dbReference>
<dbReference type="Gene3D" id="3.40.50.300">
    <property type="entry name" value="P-loop containing nucleotide triphosphate hydrolases"/>
    <property type="match status" value="2"/>
</dbReference>
<feature type="domain" description="ABC transporter" evidence="9">
    <location>
        <begin position="261"/>
        <end position="505"/>
    </location>
</feature>
<dbReference type="KEGG" id="pmet:G4Y79_05595"/>
<keyword evidence="2" id="KW-0813">Transport</keyword>
<dbReference type="PROSITE" id="PS00211">
    <property type="entry name" value="ABC_TRANSPORTER_1"/>
    <property type="match status" value="1"/>
</dbReference>
<dbReference type="PROSITE" id="PS50893">
    <property type="entry name" value="ABC_TRANSPORTER_2"/>
    <property type="match status" value="2"/>
</dbReference>
<accession>A0A7S8EBC2</accession>
<dbReference type="InterPro" id="IPR050107">
    <property type="entry name" value="ABC_carbohydrate_import_ATPase"/>
</dbReference>
<dbReference type="RefSeq" id="WP_195171917.1">
    <property type="nucleotide sequence ID" value="NZ_CP062983.1"/>
</dbReference>
<evidence type="ECO:0000256" key="8">
    <source>
        <dbReference type="ARBA" id="ARBA00023136"/>
    </source>
</evidence>
<evidence type="ECO:0000256" key="7">
    <source>
        <dbReference type="ARBA" id="ARBA00022967"/>
    </source>
</evidence>
<feature type="domain" description="ABC transporter" evidence="9">
    <location>
        <begin position="10"/>
        <end position="245"/>
    </location>
</feature>
<dbReference type="FunFam" id="3.40.50.300:FF:000127">
    <property type="entry name" value="Ribose import ATP-binding protein RbsA"/>
    <property type="match status" value="1"/>
</dbReference>
<keyword evidence="3" id="KW-1003">Cell membrane</keyword>
<dbReference type="AlphaFoldDB" id="A0A7S8EBC2"/>
<dbReference type="SUPFAM" id="SSF52540">
    <property type="entry name" value="P-loop containing nucleoside triphosphate hydrolases"/>
    <property type="match status" value="2"/>
</dbReference>
<dbReference type="GO" id="GO:0016887">
    <property type="term" value="F:ATP hydrolysis activity"/>
    <property type="evidence" value="ECO:0007669"/>
    <property type="project" value="InterPro"/>
</dbReference>
<keyword evidence="7" id="KW-1278">Translocase</keyword>
<sequence length="507" mass="55775">MNAHPPSAILQTRGLSKSFGSVDALVSVDFNLRVGEIHALLGENGAGKSTLIKLITGVYAKDSGEILLDGEVITPHNPREAQQIGISPVYQEINLIPTMSVAENIYLGRQPMRFGMVNNNAMHRQAKALLNHYNIDIDVTRTLSSYSVAIQQLVAIARGVDMSAKVLILDEPTASLDRKEVDILFEVMRQLKADGIGIILITHFLDQVYEISDRITVLRNGHKVGEYITADLPRVQLISEMLGHELTETLGKERATFETKLKNGDAFIQIENMARKGYLSPISIDINQGEIVGLAGLLGSGRTETALLIFGIENRDQGTIHMDGEAINLRSPSQAIQYGFALCPEDRKTDGIVGELTVRENIILALQAKLGWFNFIPMKRQQHLADEMIAALHIATPDAEKPAGQLSGGNQQKVILARWLASEPKFLILDEPTRGIDVGAHAEIINIIKRLSHEGMSLLVISSELAEVVDYSDRVVVLRDRQMVAELTGEDINENRIMQVIAEGQHA</sequence>
<evidence type="ECO:0000259" key="9">
    <source>
        <dbReference type="PROSITE" id="PS50893"/>
    </source>
</evidence>
<keyword evidence="8" id="KW-0472">Membrane</keyword>
<dbReference type="CDD" id="cd03216">
    <property type="entry name" value="ABC_Carb_Monos_I"/>
    <property type="match status" value="1"/>
</dbReference>
<organism evidence="10 11">
    <name type="scientific">Phototrophicus methaneseepsis</name>
    <dbReference type="NCBI Taxonomy" id="2710758"/>
    <lineage>
        <taxon>Bacteria</taxon>
        <taxon>Bacillati</taxon>
        <taxon>Chloroflexota</taxon>
        <taxon>Candidatus Thermofontia</taxon>
        <taxon>Phototrophicales</taxon>
        <taxon>Phototrophicaceae</taxon>
        <taxon>Phototrophicus</taxon>
    </lineage>
</organism>
<evidence type="ECO:0000256" key="2">
    <source>
        <dbReference type="ARBA" id="ARBA00022448"/>
    </source>
</evidence>
<dbReference type="InterPro" id="IPR017871">
    <property type="entry name" value="ABC_transporter-like_CS"/>
</dbReference>
<evidence type="ECO:0000256" key="6">
    <source>
        <dbReference type="ARBA" id="ARBA00022840"/>
    </source>
</evidence>
<keyword evidence="6 10" id="KW-0067">ATP-binding</keyword>
<protein>
    <submittedName>
        <fullName evidence="10">Sugar ABC transporter ATP-binding protein</fullName>
    </submittedName>
</protein>
<evidence type="ECO:0000313" key="10">
    <source>
        <dbReference type="EMBL" id="QPC83853.1"/>
    </source>
</evidence>
<dbReference type="Pfam" id="PF00005">
    <property type="entry name" value="ABC_tran"/>
    <property type="match status" value="2"/>
</dbReference>
<dbReference type="InterPro" id="IPR027417">
    <property type="entry name" value="P-loop_NTPase"/>
</dbReference>